<protein>
    <submittedName>
        <fullName evidence="1">Uncharacterized protein</fullName>
    </submittedName>
</protein>
<dbReference type="AlphaFoldDB" id="A0A0F9PKA8"/>
<gene>
    <name evidence="1" type="ORF">LCGC14_0890250</name>
</gene>
<organism evidence="1">
    <name type="scientific">marine sediment metagenome</name>
    <dbReference type="NCBI Taxonomy" id="412755"/>
    <lineage>
        <taxon>unclassified sequences</taxon>
        <taxon>metagenomes</taxon>
        <taxon>ecological metagenomes</taxon>
    </lineage>
</organism>
<dbReference type="EMBL" id="LAZR01002847">
    <property type="protein sequence ID" value="KKN24907.1"/>
    <property type="molecule type" value="Genomic_DNA"/>
</dbReference>
<sequence length="93" mass="10613">MPHHVRTARGKIIDFDLMKVKTQIASAPKPVAVQNRENFIDRKLRRKLRKAQREAAVKKAAANKPIDVGNDIVKSAPVAPVQKKSIRRRVRRK</sequence>
<comment type="caution">
    <text evidence="1">The sequence shown here is derived from an EMBL/GenBank/DDBJ whole genome shotgun (WGS) entry which is preliminary data.</text>
</comment>
<accession>A0A0F9PKA8</accession>
<reference evidence="1" key="1">
    <citation type="journal article" date="2015" name="Nature">
        <title>Complex archaea that bridge the gap between prokaryotes and eukaryotes.</title>
        <authorList>
            <person name="Spang A."/>
            <person name="Saw J.H."/>
            <person name="Jorgensen S.L."/>
            <person name="Zaremba-Niedzwiedzka K."/>
            <person name="Martijn J."/>
            <person name="Lind A.E."/>
            <person name="van Eijk R."/>
            <person name="Schleper C."/>
            <person name="Guy L."/>
            <person name="Ettema T.J."/>
        </authorList>
    </citation>
    <scope>NUCLEOTIDE SEQUENCE</scope>
</reference>
<name>A0A0F9PKA8_9ZZZZ</name>
<evidence type="ECO:0000313" key="1">
    <source>
        <dbReference type="EMBL" id="KKN24907.1"/>
    </source>
</evidence>
<proteinExistence type="predicted"/>